<protein>
    <submittedName>
        <fullName evidence="1">Uncharacterized protein</fullName>
    </submittedName>
</protein>
<gene>
    <name evidence="1" type="ORF">MGMO_18c00350</name>
</gene>
<accession>V5C4Z5</accession>
<dbReference type="EMBL" id="AYLO01000018">
    <property type="protein sequence ID" value="ESS73527.1"/>
    <property type="molecule type" value="Genomic_DNA"/>
</dbReference>
<evidence type="ECO:0000313" key="2">
    <source>
        <dbReference type="Proteomes" id="UP000017842"/>
    </source>
</evidence>
<reference evidence="1 2" key="1">
    <citation type="journal article" date="2013" name="Genome Announc.">
        <title>Draft Genome Sequence of the Methanotrophic Gammaproteobacterium Methyloglobulus morosus DSM 22980 Strain KoM1.</title>
        <authorList>
            <person name="Poehlein A."/>
            <person name="Deutzmann J.S."/>
            <person name="Daniel R."/>
            <person name="Simeonova D.D."/>
        </authorList>
    </citation>
    <scope>NUCLEOTIDE SEQUENCE [LARGE SCALE GENOMIC DNA]</scope>
    <source>
        <strain evidence="1 2">KoM1</strain>
    </source>
</reference>
<proteinExistence type="predicted"/>
<organism evidence="1 2">
    <name type="scientific">Methyloglobulus morosus KoM1</name>
    <dbReference type="NCBI Taxonomy" id="1116472"/>
    <lineage>
        <taxon>Bacteria</taxon>
        <taxon>Pseudomonadati</taxon>
        <taxon>Pseudomonadota</taxon>
        <taxon>Gammaproteobacteria</taxon>
        <taxon>Methylococcales</taxon>
        <taxon>Methylococcaceae</taxon>
        <taxon>Methyloglobulus</taxon>
    </lineage>
</organism>
<dbReference type="AlphaFoldDB" id="V5C4Z5"/>
<sequence length="42" mass="4571">MKAESIDAYKALKISITHGGLVVLSLFGRNAVQLKIPHYGKC</sequence>
<comment type="caution">
    <text evidence="1">The sequence shown here is derived from an EMBL/GenBank/DDBJ whole genome shotgun (WGS) entry which is preliminary data.</text>
</comment>
<evidence type="ECO:0000313" key="1">
    <source>
        <dbReference type="EMBL" id="ESS73527.1"/>
    </source>
</evidence>
<dbReference type="RefSeq" id="WP_023493541.1">
    <property type="nucleotide sequence ID" value="NZ_AYLO01000018.1"/>
</dbReference>
<dbReference type="Proteomes" id="UP000017842">
    <property type="component" value="Unassembled WGS sequence"/>
</dbReference>
<dbReference type="STRING" id="1116472.MGMO_18c00350"/>
<keyword evidence="2" id="KW-1185">Reference proteome</keyword>
<name>V5C4Z5_9GAMM</name>